<dbReference type="Pfam" id="PF01547">
    <property type="entry name" value="SBP_bac_1"/>
    <property type="match status" value="1"/>
</dbReference>
<accession>A0ABV5VWX1</accession>
<evidence type="ECO:0000313" key="4">
    <source>
        <dbReference type="Proteomes" id="UP001589619"/>
    </source>
</evidence>
<dbReference type="InterPro" id="IPR014284">
    <property type="entry name" value="RNA_pol_sigma-70_dom"/>
</dbReference>
<proteinExistence type="predicted"/>
<dbReference type="Gene3D" id="1.10.1740.10">
    <property type="match status" value="1"/>
</dbReference>
<name>A0ABV5VWX1_9BACL</name>
<gene>
    <name evidence="3" type="ORF">ACFFNY_14750</name>
</gene>
<dbReference type="CDD" id="cd06171">
    <property type="entry name" value="Sigma70_r4"/>
    <property type="match status" value="1"/>
</dbReference>
<sequence>MNWHDNDLLMEHYDRIKRYIVYKAGIDQAEDLTQQVFLKANQSLNSFQNKSSLYTWLYAIASNIMMNEARRAYHTKELPVGQETGFSRFITTDFTKEVDFKIDLGTSFNKLDQLDREILTLRYIADYSFRDIAKLLKLNEGAIKNRMYRCLGKMRNDLENWHIAVPFNPKQYIHMVNMLETGQSGPEFQKVTDDFTAILRKNFRRITSALNFTPHTKIAYEIYPDRESMLSMLPEGHPSKKTSIGNVGKLNVVKIVSPLNPGVDYHNTVRQSLALYSMALTKQSNPQTPLFLVYGIGGYVGQGLSREQVRSRITSRYRQRELPSMTYLRVADWLKFLELGGFDLCYTVIDFIVTRHSWDALHRLLRDPGNLESIVGRPSGQFEAEWKQFLIDQYMDDACNSSGAVVPPEQPSSKERCLTILIPNNDDGSLRCRISTFVECAQVFKSANPGIEVTIATMPIPDFQGAKFLERISGSHAVDLVLWPYDAAFSRQGLFADLLPFCKEDGITPDDLYKPLTDLMTEDGQWTGIPMSPQPLAVFYNRDWFNRADLPEPTEDWTWEQFFAMSARLKEANTARGKEICGSAVPIFPGLFESLAQSNGGSMLSPDNSRFTGYLDSRPVIEAFALLLKEINNQDVIKKMPNGADAILGEIFSGNMGMGIGVIGNYLFLARNPELKDRIGVAPLPRLARGVRANTIGIEAALSIVAASKQQPLAWKFIKDIVLNPDSEFQADWSKLGMPVSRSSIQKLKLNDEPAWKVFIDELNHAVKPIVYRNPKIKKIAAAKNMLNHLVSLRSEAEVQMELSRLASELDGWLDETNKHE</sequence>
<protein>
    <submittedName>
        <fullName evidence="3">Extracellular solute-binding protein</fullName>
    </submittedName>
</protein>
<dbReference type="PANTHER" id="PTHR43649">
    <property type="entry name" value="ARABINOSE-BINDING PROTEIN-RELATED"/>
    <property type="match status" value="1"/>
</dbReference>
<dbReference type="InterPro" id="IPR007627">
    <property type="entry name" value="RNA_pol_sigma70_r2"/>
</dbReference>
<dbReference type="Gene3D" id="3.40.190.10">
    <property type="entry name" value="Periplasmic binding protein-like II"/>
    <property type="match status" value="1"/>
</dbReference>
<dbReference type="InterPro" id="IPR013325">
    <property type="entry name" value="RNA_pol_sigma_r2"/>
</dbReference>
<dbReference type="NCBIfam" id="TIGR02937">
    <property type="entry name" value="sigma70-ECF"/>
    <property type="match status" value="1"/>
</dbReference>
<dbReference type="EMBL" id="JBHMAG010000012">
    <property type="protein sequence ID" value="MFB9752822.1"/>
    <property type="molecule type" value="Genomic_DNA"/>
</dbReference>
<reference evidence="3 4" key="1">
    <citation type="submission" date="2024-09" db="EMBL/GenBank/DDBJ databases">
        <authorList>
            <person name="Sun Q."/>
            <person name="Mori K."/>
        </authorList>
    </citation>
    <scope>NUCLEOTIDE SEQUENCE [LARGE SCALE GENOMIC DNA]</scope>
    <source>
        <strain evidence="3 4">JCM 12520</strain>
    </source>
</reference>
<dbReference type="SUPFAM" id="SSF88659">
    <property type="entry name" value="Sigma3 and sigma4 domains of RNA polymerase sigma factors"/>
    <property type="match status" value="1"/>
</dbReference>
<evidence type="ECO:0000313" key="3">
    <source>
        <dbReference type="EMBL" id="MFB9752822.1"/>
    </source>
</evidence>
<dbReference type="Proteomes" id="UP001589619">
    <property type="component" value="Unassembled WGS sequence"/>
</dbReference>
<dbReference type="InterPro" id="IPR013249">
    <property type="entry name" value="RNA_pol_sigma70_r4_t2"/>
</dbReference>
<dbReference type="Pfam" id="PF08281">
    <property type="entry name" value="Sigma70_r4_2"/>
    <property type="match status" value="1"/>
</dbReference>
<dbReference type="InterPro" id="IPR006059">
    <property type="entry name" value="SBP"/>
</dbReference>
<dbReference type="InterPro" id="IPR050490">
    <property type="entry name" value="Bact_solute-bd_prot1"/>
</dbReference>
<dbReference type="SUPFAM" id="SSF88946">
    <property type="entry name" value="Sigma2 domain of RNA polymerase sigma factors"/>
    <property type="match status" value="1"/>
</dbReference>
<dbReference type="Gene3D" id="1.10.10.10">
    <property type="entry name" value="Winged helix-like DNA-binding domain superfamily/Winged helix DNA-binding domain"/>
    <property type="match status" value="1"/>
</dbReference>
<dbReference type="InterPro" id="IPR036388">
    <property type="entry name" value="WH-like_DNA-bd_sf"/>
</dbReference>
<organism evidence="3 4">
    <name type="scientific">Paenibacillus hodogayensis</name>
    <dbReference type="NCBI Taxonomy" id="279208"/>
    <lineage>
        <taxon>Bacteria</taxon>
        <taxon>Bacillati</taxon>
        <taxon>Bacillota</taxon>
        <taxon>Bacilli</taxon>
        <taxon>Bacillales</taxon>
        <taxon>Paenibacillaceae</taxon>
        <taxon>Paenibacillus</taxon>
    </lineage>
</organism>
<feature type="domain" description="RNA polymerase sigma-70 region 2" evidence="1">
    <location>
        <begin position="9"/>
        <end position="72"/>
    </location>
</feature>
<feature type="domain" description="RNA polymerase sigma factor 70 region 4 type 2" evidence="2">
    <location>
        <begin position="108"/>
        <end position="151"/>
    </location>
</feature>
<dbReference type="SUPFAM" id="SSF53850">
    <property type="entry name" value="Periplasmic binding protein-like II"/>
    <property type="match status" value="1"/>
</dbReference>
<comment type="caution">
    <text evidence="3">The sequence shown here is derived from an EMBL/GenBank/DDBJ whole genome shotgun (WGS) entry which is preliminary data.</text>
</comment>
<dbReference type="RefSeq" id="WP_344903166.1">
    <property type="nucleotide sequence ID" value="NZ_BAAAYO010000001.1"/>
</dbReference>
<evidence type="ECO:0000259" key="1">
    <source>
        <dbReference type="Pfam" id="PF04542"/>
    </source>
</evidence>
<dbReference type="InterPro" id="IPR013324">
    <property type="entry name" value="RNA_pol_sigma_r3/r4-like"/>
</dbReference>
<evidence type="ECO:0000259" key="2">
    <source>
        <dbReference type="Pfam" id="PF08281"/>
    </source>
</evidence>
<dbReference type="PANTHER" id="PTHR43649:SF12">
    <property type="entry name" value="DIACETYLCHITOBIOSE BINDING PROTEIN DASA"/>
    <property type="match status" value="1"/>
</dbReference>
<dbReference type="Pfam" id="PF04542">
    <property type="entry name" value="Sigma70_r2"/>
    <property type="match status" value="1"/>
</dbReference>
<keyword evidence="4" id="KW-1185">Reference proteome</keyword>